<evidence type="ECO:0000256" key="1">
    <source>
        <dbReference type="ARBA" id="ARBA00022490"/>
    </source>
</evidence>
<dbReference type="Gene3D" id="2.30.30.240">
    <property type="entry name" value="PRC-barrel domain"/>
    <property type="match status" value="1"/>
</dbReference>
<dbReference type="SUPFAM" id="SSF50346">
    <property type="entry name" value="PRC-barrel domain"/>
    <property type="match status" value="1"/>
</dbReference>
<feature type="domain" description="Ribosome maturation factor RimM PRC barrel" evidence="7">
    <location>
        <begin position="118"/>
        <end position="203"/>
    </location>
</feature>
<dbReference type="GO" id="GO:0043022">
    <property type="term" value="F:ribosome binding"/>
    <property type="evidence" value="ECO:0007669"/>
    <property type="project" value="InterPro"/>
</dbReference>
<dbReference type="EMBL" id="CP022987">
    <property type="protein sequence ID" value="QAA93580.1"/>
    <property type="molecule type" value="Genomic_DNA"/>
</dbReference>
<feature type="domain" description="RimM N-terminal" evidence="6">
    <location>
        <begin position="18"/>
        <end position="106"/>
    </location>
</feature>
<comment type="function">
    <text evidence="5">An accessory protein needed during the final step in the assembly of 30S ribosomal subunit, possibly for assembly of the head region. Essential for efficient processing of 16S rRNA. May be needed both before and after RbfA during the maturation of 16S rRNA. It has affinity for free ribosomal 30S subunits but not for 70S ribosomes.</text>
</comment>
<protein>
    <recommendedName>
        <fullName evidence="5">Ribosome maturation factor RimM</fullName>
    </recommendedName>
</protein>
<sequence length="205" mass="22163">MSTSAAAPAQAPADLVELGRVVSAYGVRGWIKIQPHSSKDGLLAAQTWWLKAPAPRGESGALPLAFPVQVKQSRPQGTTVVAEIDVVADRDQAEAMKGHTVWVPRADFPPADSDEYYWVDLIGCRLYGDLEGQSALIGVVQDVIDNGAHAVLRVQRKTESEQGELSPVLNDKDKPLEVLVPFVAAHVHGVDLEAKRLDSNWPVAF</sequence>
<evidence type="ECO:0000259" key="7">
    <source>
        <dbReference type="Pfam" id="PF24986"/>
    </source>
</evidence>
<dbReference type="NCBIfam" id="TIGR02273">
    <property type="entry name" value="16S_RimM"/>
    <property type="match status" value="1"/>
</dbReference>
<dbReference type="GO" id="GO:0006364">
    <property type="term" value="P:rRNA processing"/>
    <property type="evidence" value="ECO:0007669"/>
    <property type="project" value="UniProtKB-UniRule"/>
</dbReference>
<evidence type="ECO:0000259" key="6">
    <source>
        <dbReference type="Pfam" id="PF01782"/>
    </source>
</evidence>
<keyword evidence="1 5" id="KW-0963">Cytoplasm</keyword>
<dbReference type="HAMAP" id="MF_00014">
    <property type="entry name" value="Ribosome_mat_RimM"/>
    <property type="match status" value="1"/>
</dbReference>
<dbReference type="InterPro" id="IPR009000">
    <property type="entry name" value="Transl_B-barrel_sf"/>
</dbReference>
<dbReference type="RefSeq" id="WP_128354623.1">
    <property type="nucleotide sequence ID" value="NZ_CP022987.1"/>
</dbReference>
<dbReference type="GO" id="GO:0042274">
    <property type="term" value="P:ribosomal small subunit biogenesis"/>
    <property type="evidence" value="ECO:0007669"/>
    <property type="project" value="UniProtKB-UniRule"/>
</dbReference>
<evidence type="ECO:0000256" key="3">
    <source>
        <dbReference type="ARBA" id="ARBA00022552"/>
    </source>
</evidence>
<evidence type="ECO:0000256" key="5">
    <source>
        <dbReference type="HAMAP-Rule" id="MF_00014"/>
    </source>
</evidence>
<dbReference type="Pfam" id="PF01782">
    <property type="entry name" value="RimM"/>
    <property type="match status" value="1"/>
</dbReference>
<dbReference type="InterPro" id="IPR011961">
    <property type="entry name" value="RimM"/>
</dbReference>
<evidence type="ECO:0000313" key="9">
    <source>
        <dbReference type="Proteomes" id="UP000283474"/>
    </source>
</evidence>
<dbReference type="SUPFAM" id="SSF50447">
    <property type="entry name" value="Translation proteins"/>
    <property type="match status" value="1"/>
</dbReference>
<dbReference type="InterPro" id="IPR036976">
    <property type="entry name" value="RimM_N_sf"/>
</dbReference>
<organism evidence="8 9">
    <name type="scientific">Pollutimonas thiosulfatoxidans</name>
    <dbReference type="NCBI Taxonomy" id="2028345"/>
    <lineage>
        <taxon>Bacteria</taxon>
        <taxon>Pseudomonadati</taxon>
        <taxon>Pseudomonadota</taxon>
        <taxon>Betaproteobacteria</taxon>
        <taxon>Burkholderiales</taxon>
        <taxon>Alcaligenaceae</taxon>
        <taxon>Pollutimonas</taxon>
    </lineage>
</organism>
<dbReference type="InterPro" id="IPR002676">
    <property type="entry name" value="RimM_N"/>
</dbReference>
<dbReference type="InterPro" id="IPR056792">
    <property type="entry name" value="PRC_RimM"/>
</dbReference>
<keyword evidence="2 5" id="KW-0690">Ribosome biogenesis</keyword>
<dbReference type="GO" id="GO:0005840">
    <property type="term" value="C:ribosome"/>
    <property type="evidence" value="ECO:0007669"/>
    <property type="project" value="InterPro"/>
</dbReference>
<dbReference type="GO" id="GO:0005737">
    <property type="term" value="C:cytoplasm"/>
    <property type="evidence" value="ECO:0007669"/>
    <property type="project" value="UniProtKB-SubCell"/>
</dbReference>
<keyword evidence="9" id="KW-1185">Reference proteome</keyword>
<gene>
    <name evidence="5" type="primary">rimM</name>
    <name evidence="8" type="ORF">CKA81_06825</name>
</gene>
<keyword evidence="4 5" id="KW-0143">Chaperone</keyword>
<dbReference type="KEGG" id="pus:CKA81_06825"/>
<reference evidence="8 9" key="1">
    <citation type="submission" date="2017-08" db="EMBL/GenBank/DDBJ databases">
        <authorList>
            <person name="Park S.-J."/>
            <person name="Kim H."/>
        </authorList>
    </citation>
    <scope>NUCLEOTIDE SEQUENCE [LARGE SCALE GENOMIC DNA]</scope>
    <source>
        <strain evidence="9">ye3</strain>
    </source>
</reference>
<proteinExistence type="inferred from homology"/>
<dbReference type="PANTHER" id="PTHR33692">
    <property type="entry name" value="RIBOSOME MATURATION FACTOR RIMM"/>
    <property type="match status" value="1"/>
</dbReference>
<evidence type="ECO:0000256" key="4">
    <source>
        <dbReference type="ARBA" id="ARBA00023186"/>
    </source>
</evidence>
<comment type="similarity">
    <text evidence="5">Belongs to the RimM family.</text>
</comment>
<dbReference type="OrthoDB" id="9783509at2"/>
<name>A0A410GBA9_9BURK</name>
<dbReference type="Pfam" id="PF24986">
    <property type="entry name" value="PRC_RimM"/>
    <property type="match status" value="1"/>
</dbReference>
<dbReference type="Proteomes" id="UP000283474">
    <property type="component" value="Chromosome"/>
</dbReference>
<dbReference type="InterPro" id="IPR011033">
    <property type="entry name" value="PRC_barrel-like_sf"/>
</dbReference>
<evidence type="ECO:0000313" key="8">
    <source>
        <dbReference type="EMBL" id="QAA93580.1"/>
    </source>
</evidence>
<dbReference type="Gene3D" id="2.40.30.60">
    <property type="entry name" value="RimM"/>
    <property type="match status" value="1"/>
</dbReference>
<comment type="subunit">
    <text evidence="5">Binds ribosomal protein uS19.</text>
</comment>
<comment type="subcellular location">
    <subcellularLocation>
        <location evidence="5">Cytoplasm</location>
    </subcellularLocation>
</comment>
<keyword evidence="3 5" id="KW-0698">rRNA processing</keyword>
<evidence type="ECO:0000256" key="2">
    <source>
        <dbReference type="ARBA" id="ARBA00022517"/>
    </source>
</evidence>
<dbReference type="AlphaFoldDB" id="A0A410GBA9"/>
<accession>A0A410GBA9</accession>
<comment type="domain">
    <text evidence="5">The PRC barrel domain binds ribosomal protein uS19.</text>
</comment>
<dbReference type="PANTHER" id="PTHR33692:SF1">
    <property type="entry name" value="RIBOSOME MATURATION FACTOR RIMM"/>
    <property type="match status" value="1"/>
</dbReference>